<dbReference type="InterPro" id="IPR036188">
    <property type="entry name" value="FAD/NAD-bd_sf"/>
</dbReference>
<dbReference type="SUPFAM" id="SSF51905">
    <property type="entry name" value="FAD/NAD(P)-binding domain"/>
    <property type="match status" value="1"/>
</dbReference>
<dbReference type="InterPro" id="IPR023753">
    <property type="entry name" value="FAD/NAD-binding_dom"/>
</dbReference>
<keyword evidence="5" id="KW-0521">NADP</keyword>
<dbReference type="OrthoDB" id="66881at2759"/>
<dbReference type="AlphaFoldDB" id="A0A8T9BVD3"/>
<evidence type="ECO:0000313" key="9">
    <source>
        <dbReference type="EMBL" id="TVY54385.1"/>
    </source>
</evidence>
<evidence type="ECO:0000256" key="6">
    <source>
        <dbReference type="ARBA" id="ARBA00023002"/>
    </source>
</evidence>
<keyword evidence="4" id="KW-0274">FAD</keyword>
<keyword evidence="3" id="KW-0285">Flavoprotein</keyword>
<dbReference type="Pfam" id="PF07992">
    <property type="entry name" value="Pyr_redox_2"/>
    <property type="match status" value="1"/>
</dbReference>
<evidence type="ECO:0000313" key="10">
    <source>
        <dbReference type="Proteomes" id="UP000469558"/>
    </source>
</evidence>
<dbReference type="GO" id="GO:0004497">
    <property type="term" value="F:monooxygenase activity"/>
    <property type="evidence" value="ECO:0007669"/>
    <property type="project" value="UniProtKB-KW"/>
</dbReference>
<comment type="similarity">
    <text evidence="2">Belongs to the FAD-binding monooxygenase family.</text>
</comment>
<protein>
    <submittedName>
        <fullName evidence="9">Baeyer-Villiger monooxygenase</fullName>
    </submittedName>
</protein>
<gene>
    <name evidence="9" type="ORF">LSUE1_G010249</name>
</gene>
<accession>A0A8T9BVD3</accession>
<evidence type="ECO:0000256" key="2">
    <source>
        <dbReference type="ARBA" id="ARBA00010139"/>
    </source>
</evidence>
<evidence type="ECO:0000256" key="5">
    <source>
        <dbReference type="ARBA" id="ARBA00022857"/>
    </source>
</evidence>
<evidence type="ECO:0000256" key="7">
    <source>
        <dbReference type="ARBA" id="ARBA00023033"/>
    </source>
</evidence>
<dbReference type="InterPro" id="IPR050775">
    <property type="entry name" value="FAD-binding_Monooxygenases"/>
</dbReference>
<comment type="caution">
    <text evidence="9">The sequence shown here is derived from an EMBL/GenBank/DDBJ whole genome shotgun (WGS) entry which is preliminary data.</text>
</comment>
<evidence type="ECO:0000256" key="4">
    <source>
        <dbReference type="ARBA" id="ARBA00022827"/>
    </source>
</evidence>
<evidence type="ECO:0000256" key="1">
    <source>
        <dbReference type="ARBA" id="ARBA00001974"/>
    </source>
</evidence>
<dbReference type="EMBL" id="QGMK01003078">
    <property type="protein sequence ID" value="TVY54385.1"/>
    <property type="molecule type" value="Genomic_DNA"/>
</dbReference>
<keyword evidence="6" id="KW-0560">Oxidoreductase</keyword>
<dbReference type="PANTHER" id="PTHR43098:SF3">
    <property type="entry name" value="L-ORNITHINE N(5)-MONOOXYGENASE-RELATED"/>
    <property type="match status" value="1"/>
</dbReference>
<proteinExistence type="inferred from homology"/>
<sequence>MTHSKSTRASNSSASSWVTALSMENAERDASRDFYTEVLIVGGGFGGVYALYKFRQLGLNVKLVEAGSDFGGVWHWNRYPGARVDSEFPFYQLSIPEVYKTFDFRERFPSHTELRRYFDHARNVLDLDRDAVFNTIVQGVTWSNGKWTCRIKDGRIIACKYLVLCTGSSYKKHLPAFKGLDAFGGTLLHSAAFPEEGVDVKGKRVAVIGNGSTGVQIIQELAKQDCDLSAFIRTPIMALPMKQRAIPAQEQESLRSFYDALLKASKASKAGFPYNNQVKTFSDASDTEREAVFEELWARGGFAFFLSNYVEFVTDKTANECIYNFWAKKTRARVQNPVKRDIVAPLKQEHYFGVKRPSLEQDYYESIDKPNVTLVNLKANPIREITKDGIQTNEHHKFDIIILATGYDAMTGSLMDLRIRDREGRLLQELWSDGVETYLGLMITGMPNMFMVYSPQAPTALSNGPAIIESQVDWVISAISKMEADGIKTIEPQRLFAAKWRKDIQEMNAKTLYPLENSWYMGANIPGKVREQLMYLGGVDAYNAAIKDALVEWKGFDLTS</sequence>
<keyword evidence="7 9" id="KW-0503">Monooxygenase</keyword>
<dbReference type="PRINTS" id="PR00411">
    <property type="entry name" value="PNDRDTASEI"/>
</dbReference>
<keyword evidence="10" id="KW-1185">Reference proteome</keyword>
<evidence type="ECO:0000256" key="3">
    <source>
        <dbReference type="ARBA" id="ARBA00022630"/>
    </source>
</evidence>
<reference evidence="9 10" key="1">
    <citation type="submission" date="2018-05" db="EMBL/GenBank/DDBJ databases">
        <title>Genome sequencing and assembly of the regulated plant pathogen Lachnellula willkommii and related sister species for the development of diagnostic species identification markers.</title>
        <authorList>
            <person name="Giroux E."/>
            <person name="Bilodeau G."/>
        </authorList>
    </citation>
    <scope>NUCLEOTIDE SEQUENCE [LARGE SCALE GENOMIC DNA]</scope>
    <source>
        <strain evidence="9 10">CBS 268.59</strain>
    </source>
</reference>
<feature type="domain" description="FAD/NAD(P)-binding" evidence="8">
    <location>
        <begin position="37"/>
        <end position="254"/>
    </location>
</feature>
<evidence type="ECO:0000259" key="8">
    <source>
        <dbReference type="Pfam" id="PF07992"/>
    </source>
</evidence>
<dbReference type="Gene3D" id="3.50.50.60">
    <property type="entry name" value="FAD/NAD(P)-binding domain"/>
    <property type="match status" value="2"/>
</dbReference>
<dbReference type="PANTHER" id="PTHR43098">
    <property type="entry name" value="L-ORNITHINE N(5)-MONOOXYGENASE-RELATED"/>
    <property type="match status" value="1"/>
</dbReference>
<name>A0A8T9BVD3_9HELO</name>
<dbReference type="Proteomes" id="UP000469558">
    <property type="component" value="Unassembled WGS sequence"/>
</dbReference>
<organism evidence="9 10">
    <name type="scientific">Lachnellula suecica</name>
    <dbReference type="NCBI Taxonomy" id="602035"/>
    <lineage>
        <taxon>Eukaryota</taxon>
        <taxon>Fungi</taxon>
        <taxon>Dikarya</taxon>
        <taxon>Ascomycota</taxon>
        <taxon>Pezizomycotina</taxon>
        <taxon>Leotiomycetes</taxon>
        <taxon>Helotiales</taxon>
        <taxon>Lachnaceae</taxon>
        <taxon>Lachnellula</taxon>
    </lineage>
</organism>
<comment type="cofactor">
    <cofactor evidence="1">
        <name>FAD</name>
        <dbReference type="ChEBI" id="CHEBI:57692"/>
    </cofactor>
</comment>